<evidence type="ECO:0000256" key="11">
    <source>
        <dbReference type="SAM" id="MobiDB-lite"/>
    </source>
</evidence>
<dbReference type="Gene3D" id="2.60.40.420">
    <property type="entry name" value="Cupredoxins - blue copper proteins"/>
    <property type="match status" value="1"/>
</dbReference>
<dbReference type="GO" id="GO:0007411">
    <property type="term" value="P:axon guidance"/>
    <property type="evidence" value="ECO:0007669"/>
    <property type="project" value="TreeGrafter"/>
</dbReference>
<evidence type="ECO:0000256" key="2">
    <source>
        <dbReference type="ARBA" id="ARBA00008931"/>
    </source>
</evidence>
<comment type="similarity">
    <text evidence="2">Belongs to the universal ribosomal protein uL16 family.</text>
</comment>
<dbReference type="InterPro" id="IPR031328">
    <property type="entry name" value="Ephrin"/>
</dbReference>
<dbReference type="Gene3D" id="3.90.1170.10">
    <property type="entry name" value="Ribosomal protein L10e/L16"/>
    <property type="match status" value="1"/>
</dbReference>
<dbReference type="PANTHER" id="PTHR11304:SF18">
    <property type="entry name" value="EPHRIN-B2"/>
    <property type="match status" value="1"/>
</dbReference>
<dbReference type="GO" id="GO:0005886">
    <property type="term" value="C:plasma membrane"/>
    <property type="evidence" value="ECO:0007669"/>
    <property type="project" value="TreeGrafter"/>
</dbReference>
<feature type="compositionally biased region" description="Basic and acidic residues" evidence="11">
    <location>
        <begin position="162"/>
        <end position="176"/>
    </location>
</feature>
<dbReference type="PANTHER" id="PTHR11304">
    <property type="entry name" value="EPHRIN"/>
    <property type="match status" value="1"/>
</dbReference>
<dbReference type="Pfam" id="PF00812">
    <property type="entry name" value="Ephrin"/>
    <property type="match status" value="1"/>
</dbReference>
<evidence type="ECO:0000256" key="8">
    <source>
        <dbReference type="ARBA" id="ARBA00023274"/>
    </source>
</evidence>
<feature type="domain" description="Ephrin RBD" evidence="12">
    <location>
        <begin position="13"/>
        <end position="149"/>
    </location>
</feature>
<dbReference type="InterPro" id="IPR036920">
    <property type="entry name" value="Ribosomal_uL16_sf"/>
</dbReference>
<dbReference type="GO" id="GO:0005840">
    <property type="term" value="C:ribosome"/>
    <property type="evidence" value="ECO:0007669"/>
    <property type="project" value="UniProtKB-KW"/>
</dbReference>
<keyword evidence="5 10" id="KW-0472">Membrane</keyword>
<keyword evidence="7" id="KW-0325">Glycoprotein</keyword>
<dbReference type="GO" id="GO:0006412">
    <property type="term" value="P:translation"/>
    <property type="evidence" value="ECO:0007669"/>
    <property type="project" value="InterPro"/>
</dbReference>
<dbReference type="PROSITE" id="PS51551">
    <property type="entry name" value="EPHRIN_RBD_2"/>
    <property type="match status" value="1"/>
</dbReference>
<keyword evidence="6 9" id="KW-1015">Disulfide bond</keyword>
<gene>
    <name evidence="13" type="ORF">D5F01_LYC03594</name>
</gene>
<comment type="similarity">
    <text evidence="9 10">Belongs to the ephrin family.</text>
</comment>
<evidence type="ECO:0000256" key="9">
    <source>
        <dbReference type="PROSITE-ProRule" id="PRU00884"/>
    </source>
</evidence>
<reference evidence="13 14" key="1">
    <citation type="submission" date="2019-07" db="EMBL/GenBank/DDBJ databases">
        <title>Chromosome genome assembly for large yellow croaker.</title>
        <authorList>
            <person name="Xiao S."/>
        </authorList>
    </citation>
    <scope>NUCLEOTIDE SEQUENCE [LARGE SCALE GENOMIC DNA]</scope>
    <source>
        <strain evidence="13">JMULYC20181020</strain>
        <tissue evidence="13">Muscle</tissue>
    </source>
</reference>
<comment type="caution">
    <text evidence="13">The sequence shown here is derived from an EMBL/GenBank/DDBJ whole genome shotgun (WGS) entry which is preliminary data.</text>
</comment>
<dbReference type="SUPFAM" id="SSF54686">
    <property type="entry name" value="Ribosomal protein L16p/L10e"/>
    <property type="match status" value="1"/>
</dbReference>
<evidence type="ECO:0000256" key="5">
    <source>
        <dbReference type="ARBA" id="ARBA00023136"/>
    </source>
</evidence>
<proteinExistence type="inferred from homology"/>
<evidence type="ECO:0000313" key="14">
    <source>
        <dbReference type="Proteomes" id="UP000424527"/>
    </source>
</evidence>
<feature type="region of interest" description="Disordered" evidence="11">
    <location>
        <begin position="152"/>
        <end position="176"/>
    </location>
</feature>
<protein>
    <submittedName>
        <fullName evidence="13">Ephrin-B2a</fullName>
    </submittedName>
</protein>
<accession>A0A6G0J0B2</accession>
<dbReference type="PRINTS" id="PR01347">
    <property type="entry name" value="EPHRIN"/>
</dbReference>
<dbReference type="GO" id="GO:0048514">
    <property type="term" value="P:blood vessel morphogenesis"/>
    <property type="evidence" value="ECO:0007669"/>
    <property type="project" value="TreeGrafter"/>
</dbReference>
<dbReference type="Pfam" id="PF00252">
    <property type="entry name" value="Ribosomal_L16"/>
    <property type="match status" value="1"/>
</dbReference>
<dbReference type="InterPro" id="IPR008972">
    <property type="entry name" value="Cupredoxin"/>
</dbReference>
<keyword evidence="4" id="KW-0689">Ribosomal protein</keyword>
<evidence type="ECO:0000256" key="10">
    <source>
        <dbReference type="RuleBase" id="RU004375"/>
    </source>
</evidence>
<dbReference type="SUPFAM" id="SSF49503">
    <property type="entry name" value="Cupredoxins"/>
    <property type="match status" value="1"/>
</dbReference>
<organism evidence="13 14">
    <name type="scientific">Larimichthys crocea</name>
    <name type="common">Large yellow croaker</name>
    <name type="synonym">Pseudosciaena crocea</name>
    <dbReference type="NCBI Taxonomy" id="215358"/>
    <lineage>
        <taxon>Eukaryota</taxon>
        <taxon>Metazoa</taxon>
        <taxon>Chordata</taxon>
        <taxon>Craniata</taxon>
        <taxon>Vertebrata</taxon>
        <taxon>Euteleostomi</taxon>
        <taxon>Actinopterygii</taxon>
        <taxon>Neopterygii</taxon>
        <taxon>Teleostei</taxon>
        <taxon>Neoteleostei</taxon>
        <taxon>Acanthomorphata</taxon>
        <taxon>Eupercaria</taxon>
        <taxon>Sciaenidae</taxon>
        <taxon>Larimichthys</taxon>
    </lineage>
</organism>
<dbReference type="Proteomes" id="UP000424527">
    <property type="component" value="Unassembled WGS sequence"/>
</dbReference>
<evidence type="ECO:0000256" key="7">
    <source>
        <dbReference type="ARBA" id="ARBA00023180"/>
    </source>
</evidence>
<evidence type="ECO:0000313" key="13">
    <source>
        <dbReference type="EMBL" id="KAE8296981.1"/>
    </source>
</evidence>
<feature type="disulfide bond" evidence="9">
    <location>
        <begin position="74"/>
        <end position="138"/>
    </location>
</feature>
<keyword evidence="14" id="KW-1185">Reference proteome</keyword>
<name>A0A6G0J0B2_LARCR</name>
<evidence type="ECO:0000256" key="1">
    <source>
        <dbReference type="ARBA" id="ARBA00004370"/>
    </source>
</evidence>
<dbReference type="GO" id="GO:0048013">
    <property type="term" value="P:ephrin receptor signaling pathway"/>
    <property type="evidence" value="ECO:0007669"/>
    <property type="project" value="TreeGrafter"/>
</dbReference>
<dbReference type="PROSITE" id="PS01299">
    <property type="entry name" value="EPHRIN_RBD_1"/>
    <property type="match status" value="1"/>
</dbReference>
<comment type="caution">
    <text evidence="9">Lacks conserved residue(s) required for the propagation of feature annotation.</text>
</comment>
<dbReference type="InterPro" id="IPR001799">
    <property type="entry name" value="Ephrin_RBD"/>
</dbReference>
<evidence type="ECO:0000256" key="3">
    <source>
        <dbReference type="ARBA" id="ARBA00022729"/>
    </source>
</evidence>
<comment type="subcellular location">
    <subcellularLocation>
        <location evidence="1">Membrane</location>
    </subcellularLocation>
</comment>
<dbReference type="AlphaFoldDB" id="A0A6G0J0B2"/>
<dbReference type="InterPro" id="IPR047873">
    <property type="entry name" value="Ribosomal_uL16"/>
</dbReference>
<dbReference type="CDD" id="cd01433">
    <property type="entry name" value="Ribosomal_L16_L10e"/>
    <property type="match status" value="1"/>
</dbReference>
<evidence type="ECO:0000259" key="12">
    <source>
        <dbReference type="PROSITE" id="PS51551"/>
    </source>
</evidence>
<dbReference type="EMBL" id="REGW02000004">
    <property type="protein sequence ID" value="KAE8296981.1"/>
    <property type="molecule type" value="Genomic_DNA"/>
</dbReference>
<evidence type="ECO:0000256" key="6">
    <source>
        <dbReference type="ARBA" id="ARBA00023157"/>
    </source>
</evidence>
<dbReference type="InterPro" id="IPR019765">
    <property type="entry name" value="Ephrin_CS"/>
</dbReference>
<evidence type="ECO:0000256" key="4">
    <source>
        <dbReference type="ARBA" id="ARBA00022980"/>
    </source>
</evidence>
<keyword evidence="3" id="KW-0732">Signal</keyword>
<dbReference type="InterPro" id="IPR016180">
    <property type="entry name" value="Ribosomal_uL16_dom"/>
</dbReference>
<sequence length="313" mass="35030">MILLAVISSCRAVTLESILWSSSNAKFTPSQGLVLYPQIGDKMDIVCPRADAFSGEREEFYRVYLVSRSQMESCTIDKTDTPLLNCDKPHRDVKFTFKFQEFSPNLWGLEFLKGRDYYITSTSAGSLQGLDNTDGGVCRTKSMKLVLRVGQSNGRGLPSLGSHRDDSSKPSTRKMDSRTTFALWRINGPYKPITRKGLGQRMGGGKGAIDHYVTPVRYGRLIVEVGGKVELGEVEHILTEVAKKLPFKAKVMSRESLADMQKKQADMEQNNQNPWTFKQIAHGNMLGIRKVLSPFDLVNNGRFTGKFHNPGRV</sequence>
<dbReference type="GO" id="GO:0046875">
    <property type="term" value="F:ephrin receptor binding"/>
    <property type="evidence" value="ECO:0007669"/>
    <property type="project" value="TreeGrafter"/>
</dbReference>
<dbReference type="GO" id="GO:1990904">
    <property type="term" value="C:ribonucleoprotein complex"/>
    <property type="evidence" value="ECO:0007669"/>
    <property type="project" value="UniProtKB-KW"/>
</dbReference>
<keyword evidence="8" id="KW-0687">Ribonucleoprotein</keyword>
<dbReference type="GO" id="GO:0003735">
    <property type="term" value="F:structural constituent of ribosome"/>
    <property type="evidence" value="ECO:0007669"/>
    <property type="project" value="InterPro"/>
</dbReference>